<sequence length="102" mass="11472">MRNIACVGRYETVFPFRAIGLHTVQCNNSREARKSIEQLAKEGFGLIFVEEEFYGDLKDLLDKYREEVTPAIIAIPGAAGSKREALERIRGIIKRAIGADIF</sequence>
<dbReference type="InterPro" id="IPR036906">
    <property type="entry name" value="ATPase_V1_fsu_sf"/>
</dbReference>
<comment type="caution">
    <text evidence="4">The sequence shown here is derived from an EMBL/GenBank/DDBJ whole genome shotgun (WGS) entry which is preliminary data.</text>
</comment>
<dbReference type="Proteomes" id="UP000886050">
    <property type="component" value="Unassembled WGS sequence"/>
</dbReference>
<name>A0A7V5HNK2_UNCW3</name>
<comment type="similarity">
    <text evidence="1">Belongs to the V-ATPase F subunit family.</text>
</comment>
<reference evidence="4" key="1">
    <citation type="journal article" date="2020" name="mSystems">
        <title>Genome- and Community-Level Interaction Insights into Carbon Utilization and Element Cycling Functions of Hydrothermarchaeota in Hydrothermal Sediment.</title>
        <authorList>
            <person name="Zhou Z."/>
            <person name="Liu Y."/>
            <person name="Xu W."/>
            <person name="Pan J."/>
            <person name="Luo Z.H."/>
            <person name="Li M."/>
        </authorList>
    </citation>
    <scope>NUCLEOTIDE SEQUENCE [LARGE SCALE GENOMIC DNA]</scope>
    <source>
        <strain evidence="4">HyVt-96</strain>
    </source>
</reference>
<dbReference type="AlphaFoldDB" id="A0A7V5HNK2"/>
<dbReference type="InterPro" id="IPR008218">
    <property type="entry name" value="ATPase_V1-cplx_f_g_su"/>
</dbReference>
<protein>
    <submittedName>
        <fullName evidence="4">V-type ATP synthase subunit F</fullName>
    </submittedName>
</protein>
<dbReference type="EMBL" id="DRTX01000218">
    <property type="protein sequence ID" value="HHF53537.1"/>
    <property type="molecule type" value="Genomic_DNA"/>
</dbReference>
<gene>
    <name evidence="4" type="ORF">ENL43_04155</name>
</gene>
<dbReference type="Pfam" id="PF01990">
    <property type="entry name" value="ATP-synt_F"/>
    <property type="match status" value="1"/>
</dbReference>
<evidence type="ECO:0000256" key="1">
    <source>
        <dbReference type="ARBA" id="ARBA00010148"/>
    </source>
</evidence>
<dbReference type="SUPFAM" id="SSF159468">
    <property type="entry name" value="AtpF-like"/>
    <property type="match status" value="1"/>
</dbReference>
<evidence type="ECO:0000313" key="4">
    <source>
        <dbReference type="EMBL" id="HHF53537.1"/>
    </source>
</evidence>
<dbReference type="Gene3D" id="3.40.50.10580">
    <property type="entry name" value="ATPase, V1 complex, subunit F"/>
    <property type="match status" value="1"/>
</dbReference>
<keyword evidence="3" id="KW-0406">Ion transport</keyword>
<organism evidence="4">
    <name type="scientific">candidate division WOR-3 bacterium</name>
    <dbReference type="NCBI Taxonomy" id="2052148"/>
    <lineage>
        <taxon>Bacteria</taxon>
        <taxon>Bacteria division WOR-3</taxon>
    </lineage>
</organism>
<keyword evidence="2" id="KW-0813">Transport</keyword>
<accession>A0A7V5HNK2</accession>
<evidence type="ECO:0000256" key="2">
    <source>
        <dbReference type="ARBA" id="ARBA00022448"/>
    </source>
</evidence>
<proteinExistence type="inferred from homology"/>
<evidence type="ECO:0000256" key="3">
    <source>
        <dbReference type="ARBA" id="ARBA00023065"/>
    </source>
</evidence>
<dbReference type="GO" id="GO:0046961">
    <property type="term" value="F:proton-transporting ATPase activity, rotational mechanism"/>
    <property type="evidence" value="ECO:0007669"/>
    <property type="project" value="InterPro"/>
</dbReference>